<gene>
    <name evidence="5" type="ORF">QI031_29230</name>
</gene>
<keyword evidence="4" id="KW-0472">Membrane</keyword>
<evidence type="ECO:0000256" key="2">
    <source>
        <dbReference type="ARBA" id="ARBA00007783"/>
    </source>
</evidence>
<keyword evidence="3" id="KW-0813">Transport</keyword>
<dbReference type="KEGG" id="hbq:QI031_29230"/>
<reference evidence="5 6" key="1">
    <citation type="journal article" date="2023" name="Limnol Oceanogr Lett">
        <title>Environmental adaptations by the intertidal Antarctic cyanobacterium Halotia branconii CENA392 as revealed using long-read genome sequencing.</title>
        <authorList>
            <person name="Dextro R.B."/>
            <person name="Delbaje E."/>
            <person name="Freitas P.N.N."/>
            <person name="Geraldes V."/>
            <person name="Pinto E."/>
            <person name="Long P.F."/>
            <person name="Fiore M.F."/>
        </authorList>
    </citation>
    <scope>NUCLEOTIDE SEQUENCE [LARGE SCALE GENOMIC DNA]</scope>
    <source>
        <strain evidence="5 6">CENA392</strain>
    </source>
</reference>
<dbReference type="PANTHER" id="PTHR30413">
    <property type="entry name" value="INNER MEMBRANE TRANSPORT PERMEASE"/>
    <property type="match status" value="1"/>
</dbReference>
<feature type="transmembrane region" description="Helical" evidence="4">
    <location>
        <begin position="196"/>
        <end position="213"/>
    </location>
</feature>
<dbReference type="GO" id="GO:0005886">
    <property type="term" value="C:plasma membrane"/>
    <property type="evidence" value="ECO:0007669"/>
    <property type="project" value="UniProtKB-SubCell"/>
</dbReference>
<name>A0AAJ6P9H5_9CYAN</name>
<sequence>MPPEVVYTPESMLRHPKQLFWQMWRDLLASRELAWRLMIRDLSAQYRQSFLGIAWAFLPPMIMAAGFTLANKANVINVGATDLPYPAYVMFSTALWQTFVEALNGPVQAVTVAKPMLARVNFPREALILAKVGEVFFNFAVKLILIIALFIWFRIPITWTVILTPVPLVNLILLGTFLGVLLAPLGVLYQDISKGLTLITGFWLFLTPVVYPVPRDGTFGFLVQMNPVTPLLVTARDLATTGVVSDPNRFWLVSAITLVGLLLTWIAFRLAMPFVVERVSS</sequence>
<evidence type="ECO:0000256" key="4">
    <source>
        <dbReference type="SAM" id="Phobius"/>
    </source>
</evidence>
<feature type="transmembrane region" description="Helical" evidence="4">
    <location>
        <begin position="50"/>
        <end position="70"/>
    </location>
</feature>
<protein>
    <submittedName>
        <fullName evidence="5">ABC transporter permease</fullName>
    </submittedName>
</protein>
<feature type="transmembrane region" description="Helical" evidence="4">
    <location>
        <begin position="135"/>
        <end position="155"/>
    </location>
</feature>
<dbReference type="AlphaFoldDB" id="A0AAJ6P9H5"/>
<keyword evidence="4" id="KW-1133">Transmembrane helix</keyword>
<proteinExistence type="inferred from homology"/>
<evidence type="ECO:0000256" key="1">
    <source>
        <dbReference type="ARBA" id="ARBA00004429"/>
    </source>
</evidence>
<keyword evidence="4" id="KW-0812">Transmembrane</keyword>
<feature type="transmembrane region" description="Helical" evidence="4">
    <location>
        <begin position="250"/>
        <end position="268"/>
    </location>
</feature>
<dbReference type="GO" id="GO:0015920">
    <property type="term" value="P:lipopolysaccharide transport"/>
    <property type="evidence" value="ECO:0007669"/>
    <property type="project" value="TreeGrafter"/>
</dbReference>
<organism evidence="5 6">
    <name type="scientific">Halotia branconii CENA392</name>
    <dbReference type="NCBI Taxonomy" id="1539056"/>
    <lineage>
        <taxon>Bacteria</taxon>
        <taxon>Bacillati</taxon>
        <taxon>Cyanobacteriota</taxon>
        <taxon>Cyanophyceae</taxon>
        <taxon>Nostocales</taxon>
        <taxon>Nodulariaceae</taxon>
        <taxon>Halotia</taxon>
    </lineage>
</organism>
<evidence type="ECO:0000313" key="6">
    <source>
        <dbReference type="Proteomes" id="UP001223520"/>
    </source>
</evidence>
<accession>A0AAJ6P9H5</accession>
<feature type="transmembrane region" description="Helical" evidence="4">
    <location>
        <begin position="167"/>
        <end position="189"/>
    </location>
</feature>
<dbReference type="EMBL" id="CP124543">
    <property type="protein sequence ID" value="WGV25755.1"/>
    <property type="molecule type" value="Genomic_DNA"/>
</dbReference>
<dbReference type="PANTHER" id="PTHR30413:SF8">
    <property type="entry name" value="TRANSPORT PERMEASE PROTEIN"/>
    <property type="match status" value="1"/>
</dbReference>
<dbReference type="Proteomes" id="UP001223520">
    <property type="component" value="Chromosome"/>
</dbReference>
<comment type="similarity">
    <text evidence="2">Belongs to the ABC-2 integral membrane protein family.</text>
</comment>
<keyword evidence="6" id="KW-1185">Reference proteome</keyword>
<dbReference type="RefSeq" id="WP_281483042.1">
    <property type="nucleotide sequence ID" value="NZ_CP124543.1"/>
</dbReference>
<evidence type="ECO:0000256" key="3">
    <source>
        <dbReference type="ARBA" id="ARBA00022448"/>
    </source>
</evidence>
<comment type="subcellular location">
    <subcellularLocation>
        <location evidence="1">Cell inner membrane</location>
        <topology evidence="1">Multi-pass membrane protein</topology>
    </subcellularLocation>
</comment>
<evidence type="ECO:0000313" key="5">
    <source>
        <dbReference type="EMBL" id="WGV25755.1"/>
    </source>
</evidence>